<dbReference type="GO" id="GO:0043409">
    <property type="term" value="P:negative regulation of MAPK cascade"/>
    <property type="evidence" value="ECO:0007669"/>
    <property type="project" value="TreeGrafter"/>
</dbReference>
<protein>
    <recommendedName>
        <fullName evidence="2">protein-tyrosine-phosphatase</fullName>
        <ecNumber evidence="2">3.1.3.48</ecNumber>
    </recommendedName>
</protein>
<dbReference type="PANTHER" id="PTHR10159">
    <property type="entry name" value="DUAL SPECIFICITY PROTEIN PHOSPHATASE"/>
    <property type="match status" value="1"/>
</dbReference>
<dbReference type="GO" id="GO:0005737">
    <property type="term" value="C:cytoplasm"/>
    <property type="evidence" value="ECO:0007669"/>
    <property type="project" value="TreeGrafter"/>
</dbReference>
<sequence length="166" mass="19991">MSEILDFLYVSSYKMARNHKFIKEKNIKYIISCGKFDDPWKKEGVKYKKINLLDNLSENISSHFIYCYEFIEKARRQKARVLVHCLKGMSRSTTIVISYVMAHLKMPYEDALKYVQSKHKMTCPNENFRKQLKAYDWSEYLQDDQEETKEEIYQEDVFTKKKILKL</sequence>
<dbReference type="InterPro" id="IPR020422">
    <property type="entry name" value="TYR_PHOSPHATASE_DUAL_dom"/>
</dbReference>
<feature type="domain" description="Tyrosine specific protein phosphatases" evidence="6">
    <location>
        <begin position="62"/>
        <end position="118"/>
    </location>
</feature>
<dbReference type="EC" id="3.1.3.48" evidence="2"/>
<dbReference type="PROSITE" id="PS00383">
    <property type="entry name" value="TYR_PHOSPHATASE_1"/>
    <property type="match status" value="1"/>
</dbReference>
<dbReference type="PANTHER" id="PTHR10159:SF519">
    <property type="entry name" value="DUAL SPECIFICITY PROTEIN PHOSPHATASE MPK3"/>
    <property type="match status" value="1"/>
</dbReference>
<dbReference type="InterPro" id="IPR000340">
    <property type="entry name" value="Dual-sp_phosphatase_cat-dom"/>
</dbReference>
<evidence type="ECO:0000259" key="5">
    <source>
        <dbReference type="PROSITE" id="PS50054"/>
    </source>
</evidence>
<dbReference type="InterPro" id="IPR016130">
    <property type="entry name" value="Tyr_Pase_AS"/>
</dbReference>
<dbReference type="EMBL" id="CAMPGE010021840">
    <property type="protein sequence ID" value="CAI2379951.1"/>
    <property type="molecule type" value="Genomic_DNA"/>
</dbReference>
<dbReference type="CDD" id="cd14498">
    <property type="entry name" value="DSP"/>
    <property type="match status" value="1"/>
</dbReference>
<dbReference type="InterPro" id="IPR029021">
    <property type="entry name" value="Prot-tyrosine_phosphatase-like"/>
</dbReference>
<keyword evidence="3" id="KW-0378">Hydrolase</keyword>
<dbReference type="AlphaFoldDB" id="A0AAD1XWP4"/>
<keyword evidence="4" id="KW-0904">Protein phosphatase</keyword>
<dbReference type="SUPFAM" id="SSF52799">
    <property type="entry name" value="(Phosphotyrosine protein) phosphatases II"/>
    <property type="match status" value="1"/>
</dbReference>
<reference evidence="7" key="1">
    <citation type="submission" date="2023-07" db="EMBL/GenBank/DDBJ databases">
        <authorList>
            <consortium name="AG Swart"/>
            <person name="Singh M."/>
            <person name="Singh A."/>
            <person name="Seah K."/>
            <person name="Emmerich C."/>
        </authorList>
    </citation>
    <scope>NUCLEOTIDE SEQUENCE</scope>
    <source>
        <strain evidence="7">DP1</strain>
    </source>
</reference>
<organism evidence="7 8">
    <name type="scientific">Euplotes crassus</name>
    <dbReference type="NCBI Taxonomy" id="5936"/>
    <lineage>
        <taxon>Eukaryota</taxon>
        <taxon>Sar</taxon>
        <taxon>Alveolata</taxon>
        <taxon>Ciliophora</taxon>
        <taxon>Intramacronucleata</taxon>
        <taxon>Spirotrichea</taxon>
        <taxon>Hypotrichia</taxon>
        <taxon>Euplotida</taxon>
        <taxon>Euplotidae</taxon>
        <taxon>Moneuplotes</taxon>
    </lineage>
</organism>
<dbReference type="Gene3D" id="3.90.190.10">
    <property type="entry name" value="Protein tyrosine phosphatase superfamily"/>
    <property type="match status" value="1"/>
</dbReference>
<dbReference type="Pfam" id="PF00782">
    <property type="entry name" value="DSPc"/>
    <property type="match status" value="1"/>
</dbReference>
<keyword evidence="8" id="KW-1185">Reference proteome</keyword>
<dbReference type="InterPro" id="IPR000387">
    <property type="entry name" value="Tyr_Pase_dom"/>
</dbReference>
<name>A0AAD1XWP4_EUPCR</name>
<evidence type="ECO:0000259" key="6">
    <source>
        <dbReference type="PROSITE" id="PS50056"/>
    </source>
</evidence>
<feature type="domain" description="Tyrosine-protein phosphatase" evidence="5">
    <location>
        <begin position="1"/>
        <end position="141"/>
    </location>
</feature>
<accession>A0AAD1XWP4</accession>
<evidence type="ECO:0000256" key="4">
    <source>
        <dbReference type="ARBA" id="ARBA00022912"/>
    </source>
</evidence>
<dbReference type="PROSITE" id="PS50054">
    <property type="entry name" value="TYR_PHOSPHATASE_DUAL"/>
    <property type="match status" value="1"/>
</dbReference>
<dbReference type="Proteomes" id="UP001295684">
    <property type="component" value="Unassembled WGS sequence"/>
</dbReference>
<dbReference type="SMART" id="SM00195">
    <property type="entry name" value="DSPc"/>
    <property type="match status" value="1"/>
</dbReference>
<evidence type="ECO:0000256" key="3">
    <source>
        <dbReference type="ARBA" id="ARBA00022801"/>
    </source>
</evidence>
<dbReference type="PROSITE" id="PS50056">
    <property type="entry name" value="TYR_PHOSPHATASE_2"/>
    <property type="match status" value="1"/>
</dbReference>
<evidence type="ECO:0000256" key="1">
    <source>
        <dbReference type="ARBA" id="ARBA00008601"/>
    </source>
</evidence>
<proteinExistence type="inferred from homology"/>
<evidence type="ECO:0000313" key="8">
    <source>
        <dbReference type="Proteomes" id="UP001295684"/>
    </source>
</evidence>
<comment type="caution">
    <text evidence="7">The sequence shown here is derived from an EMBL/GenBank/DDBJ whole genome shotgun (WGS) entry which is preliminary data.</text>
</comment>
<evidence type="ECO:0000256" key="2">
    <source>
        <dbReference type="ARBA" id="ARBA00013064"/>
    </source>
</evidence>
<evidence type="ECO:0000313" key="7">
    <source>
        <dbReference type="EMBL" id="CAI2379951.1"/>
    </source>
</evidence>
<comment type="similarity">
    <text evidence="1">Belongs to the protein-tyrosine phosphatase family. Non-receptor class dual specificity subfamily.</text>
</comment>
<gene>
    <name evidence="7" type="ORF">ECRASSUSDP1_LOCUS21375</name>
</gene>
<dbReference type="GO" id="GO:0004725">
    <property type="term" value="F:protein tyrosine phosphatase activity"/>
    <property type="evidence" value="ECO:0007669"/>
    <property type="project" value="UniProtKB-EC"/>
</dbReference>